<proteinExistence type="inferred from homology"/>
<accession>A0A1H3E466</accession>
<sequence length="132" mass="14337">MSTFTTEIAVRFRDVDSMGHVNNAVYATYLEQARAAYFREVLGRDLSAVETVLASLSIDYRAPIDLDDEAVTVAIDVPEIGTASVPMTYTIATDAGVAAEAESVQVSYDADAGESVPIPEDWRSTIREYHGL</sequence>
<dbReference type="AlphaFoldDB" id="A0A1H3E466"/>
<gene>
    <name evidence="3" type="ORF">SAMN05216564_101282</name>
</gene>
<protein>
    <submittedName>
        <fullName evidence="3">Acyl-CoA thioester hydrolase</fullName>
    </submittedName>
</protein>
<dbReference type="PANTHER" id="PTHR31793:SF27">
    <property type="entry name" value="NOVEL THIOESTERASE SUPERFAMILY DOMAIN AND SAPOSIN A-TYPE DOMAIN CONTAINING PROTEIN (0610012H03RIK)"/>
    <property type="match status" value="1"/>
</dbReference>
<keyword evidence="2 3" id="KW-0378">Hydrolase</keyword>
<dbReference type="SUPFAM" id="SSF54637">
    <property type="entry name" value="Thioesterase/thiol ester dehydrase-isomerase"/>
    <property type="match status" value="1"/>
</dbReference>
<dbReference type="Pfam" id="PF13279">
    <property type="entry name" value="4HBT_2"/>
    <property type="match status" value="1"/>
</dbReference>
<dbReference type="InterPro" id="IPR050563">
    <property type="entry name" value="4-hydroxybenzoyl-CoA_TE"/>
</dbReference>
<organism evidence="3 4">
    <name type="scientific">Halopenitus persicus</name>
    <dbReference type="NCBI Taxonomy" id="1048396"/>
    <lineage>
        <taxon>Archaea</taxon>
        <taxon>Methanobacteriati</taxon>
        <taxon>Methanobacteriota</taxon>
        <taxon>Stenosarchaea group</taxon>
        <taxon>Halobacteria</taxon>
        <taxon>Halobacteriales</taxon>
        <taxon>Haloferacaceae</taxon>
        <taxon>Halopenitus</taxon>
    </lineage>
</organism>
<dbReference type="RefSeq" id="WP_092730373.1">
    <property type="nucleotide sequence ID" value="NZ_FNPC01000001.1"/>
</dbReference>
<evidence type="ECO:0000313" key="4">
    <source>
        <dbReference type="Proteomes" id="UP000199079"/>
    </source>
</evidence>
<keyword evidence="4" id="KW-1185">Reference proteome</keyword>
<dbReference type="CDD" id="cd00586">
    <property type="entry name" value="4HBT"/>
    <property type="match status" value="1"/>
</dbReference>
<dbReference type="PANTHER" id="PTHR31793">
    <property type="entry name" value="4-HYDROXYBENZOYL-COA THIOESTERASE FAMILY MEMBER"/>
    <property type="match status" value="1"/>
</dbReference>
<dbReference type="EMBL" id="FNPC01000001">
    <property type="protein sequence ID" value="SDX73532.1"/>
    <property type="molecule type" value="Genomic_DNA"/>
</dbReference>
<comment type="similarity">
    <text evidence="1">Belongs to the 4-hydroxybenzoyl-CoA thioesterase family.</text>
</comment>
<evidence type="ECO:0000256" key="1">
    <source>
        <dbReference type="ARBA" id="ARBA00005953"/>
    </source>
</evidence>
<dbReference type="OrthoDB" id="56956at2157"/>
<dbReference type="Gene3D" id="3.10.129.10">
    <property type="entry name" value="Hotdog Thioesterase"/>
    <property type="match status" value="1"/>
</dbReference>
<evidence type="ECO:0000256" key="2">
    <source>
        <dbReference type="ARBA" id="ARBA00022801"/>
    </source>
</evidence>
<name>A0A1H3E466_9EURY</name>
<dbReference type="Proteomes" id="UP000199079">
    <property type="component" value="Unassembled WGS sequence"/>
</dbReference>
<dbReference type="InterPro" id="IPR029069">
    <property type="entry name" value="HotDog_dom_sf"/>
</dbReference>
<evidence type="ECO:0000313" key="3">
    <source>
        <dbReference type="EMBL" id="SDX73532.1"/>
    </source>
</evidence>
<reference evidence="4" key="1">
    <citation type="submission" date="2016-10" db="EMBL/GenBank/DDBJ databases">
        <authorList>
            <person name="Varghese N."/>
            <person name="Submissions S."/>
        </authorList>
    </citation>
    <scope>NUCLEOTIDE SEQUENCE [LARGE SCALE GENOMIC DNA]</scope>
    <source>
        <strain evidence="4">DC30,IBRC 10041,KCTC 4046</strain>
    </source>
</reference>
<dbReference type="GO" id="GO:0047617">
    <property type="term" value="F:fatty acyl-CoA hydrolase activity"/>
    <property type="evidence" value="ECO:0007669"/>
    <property type="project" value="TreeGrafter"/>
</dbReference>